<accession>Q63NN1</accession>
<evidence type="ECO:0000256" key="1">
    <source>
        <dbReference type="SAM" id="MobiDB-lite"/>
    </source>
</evidence>
<feature type="region of interest" description="Disordered" evidence="1">
    <location>
        <begin position="9"/>
        <end position="44"/>
    </location>
</feature>
<keyword evidence="3" id="KW-1185">Reference proteome</keyword>
<dbReference type="KEGG" id="bps:BPSS0268A"/>
<gene>
    <name evidence="2" type="ORF">BPSS0268A</name>
</gene>
<proteinExistence type="predicted"/>
<organism evidence="2 3">
    <name type="scientific">Burkholderia pseudomallei (strain K96243)</name>
    <dbReference type="NCBI Taxonomy" id="272560"/>
    <lineage>
        <taxon>Bacteria</taxon>
        <taxon>Pseudomonadati</taxon>
        <taxon>Pseudomonadota</taxon>
        <taxon>Betaproteobacteria</taxon>
        <taxon>Burkholderiales</taxon>
        <taxon>Burkholderiaceae</taxon>
        <taxon>Burkholderia</taxon>
        <taxon>pseudomallei group</taxon>
    </lineage>
</organism>
<dbReference type="PATRIC" id="fig|272560.6.peg.4238"/>
<dbReference type="Proteomes" id="UP000000605">
    <property type="component" value="Chromosome 2"/>
</dbReference>
<reference evidence="2 3" key="1">
    <citation type="journal article" date="2004" name="Proc. Natl. Acad. Sci. U.S.A.">
        <title>Genomic plasticity of the causative agent of melioidosis, Burkholderia pseudomallei.</title>
        <authorList>
            <person name="Holden M.T.G."/>
            <person name="Titball R.W."/>
            <person name="Peacock S.J."/>
            <person name="Cerdeno-Tarraga A.M."/>
            <person name="Atkins T."/>
            <person name="Crossman L.C."/>
            <person name="Pitt T."/>
            <person name="Churcher C."/>
            <person name="Mungall K."/>
            <person name="Bentley S.D."/>
            <person name="Sebaihia M."/>
            <person name="Thomson N.R."/>
            <person name="Bason N."/>
            <person name="Beacham I.R."/>
            <person name="Brooks K."/>
            <person name="Brown K.A."/>
            <person name="Brown N.F."/>
            <person name="Challis G.L."/>
            <person name="Cherevach I."/>
            <person name="Chillingworth T."/>
            <person name="Cronin A."/>
            <person name="Crosset B."/>
            <person name="Davis P."/>
            <person name="DeShazer D."/>
            <person name="Feltwell T."/>
            <person name="Fraser A."/>
            <person name="Hance Z."/>
            <person name="Hauser H."/>
            <person name="Holroyd S."/>
            <person name="Jagels K."/>
            <person name="Keith K.E."/>
            <person name="Maddison M."/>
            <person name="Moule S."/>
            <person name="Price C."/>
            <person name="Quail M.A."/>
            <person name="Rabbinowitsch E."/>
            <person name="Rutherford K."/>
            <person name="Sanders M."/>
            <person name="Simmonds M."/>
            <person name="Songsivilai S."/>
            <person name="Stevens K."/>
            <person name="Tumapa S."/>
            <person name="Vesaratchavest M."/>
            <person name="Whitehead S."/>
            <person name="Yeats C."/>
            <person name="Barrell B.G."/>
            <person name="Oyston P.C.F."/>
            <person name="Parkhill J."/>
        </authorList>
    </citation>
    <scope>NUCLEOTIDE SEQUENCE [LARGE SCALE GENOMIC DNA]</scope>
    <source>
        <strain evidence="2 3">K96243</strain>
    </source>
</reference>
<dbReference type="EMBL" id="BX571966">
    <property type="protein sequence ID" value="CAH37715.1"/>
    <property type="molecule type" value="Genomic_DNA"/>
</dbReference>
<dbReference type="AlphaFoldDB" id="Q63NN1"/>
<protein>
    <submittedName>
        <fullName evidence="2">Uncharacterized protein</fullName>
    </submittedName>
</protein>
<sequence>MEVMEAIEATAVRLPGEGGRSAGKPNRAMPAGGAGMSGERMKSA</sequence>
<evidence type="ECO:0000313" key="3">
    <source>
        <dbReference type="Proteomes" id="UP000000605"/>
    </source>
</evidence>
<name>Q63NN1_BURPS</name>
<evidence type="ECO:0000313" key="2">
    <source>
        <dbReference type="EMBL" id="CAH37715.1"/>
    </source>
</evidence>